<dbReference type="InterPro" id="IPR016680">
    <property type="entry name" value="NDUFA8"/>
</dbReference>
<keyword evidence="8" id="KW-0496">Mitochondrion</keyword>
<evidence type="ECO:0000256" key="8">
    <source>
        <dbReference type="ARBA" id="ARBA00023128"/>
    </source>
</evidence>
<dbReference type="Proteomes" id="UP000676336">
    <property type="component" value="Unassembled WGS sequence"/>
</dbReference>
<evidence type="ECO:0008006" key="13">
    <source>
        <dbReference type="Google" id="ProtNLM"/>
    </source>
</evidence>
<comment type="caution">
    <text evidence="11">The sequence shown here is derived from an EMBL/GenBank/DDBJ whole genome shotgun (WGS) entry which is preliminary data.</text>
</comment>
<feature type="region of interest" description="Disordered" evidence="10">
    <location>
        <begin position="68"/>
        <end position="94"/>
    </location>
</feature>
<protein>
    <recommendedName>
        <fullName evidence="13">NADH dehydrogenase [ubiquinone] 1 alpha subcomplex subunit 8</fullName>
    </recommendedName>
</protein>
<evidence type="ECO:0000256" key="2">
    <source>
        <dbReference type="ARBA" id="ARBA00004173"/>
    </source>
</evidence>
<evidence type="ECO:0000256" key="4">
    <source>
        <dbReference type="ARBA" id="ARBA00022448"/>
    </source>
</evidence>
<keyword evidence="6" id="KW-0677">Repeat</keyword>
<comment type="subcellular location">
    <subcellularLocation>
        <location evidence="2">Mitochondrion</location>
    </subcellularLocation>
</comment>
<reference evidence="11" key="1">
    <citation type="submission" date="2021-02" db="EMBL/GenBank/DDBJ databases">
        <authorList>
            <person name="Nowell W R."/>
        </authorList>
    </citation>
    <scope>NUCLEOTIDE SEQUENCE</scope>
</reference>
<evidence type="ECO:0000256" key="9">
    <source>
        <dbReference type="ARBA" id="ARBA00023157"/>
    </source>
</evidence>
<evidence type="ECO:0000256" key="6">
    <source>
        <dbReference type="ARBA" id="ARBA00022737"/>
    </source>
</evidence>
<keyword evidence="4" id="KW-0813">Transport</keyword>
<dbReference type="PANTHER" id="PTHR13344:SF0">
    <property type="entry name" value="NADH DEHYDROGENASE [UBIQUINONE] 1 ALPHA SUBCOMPLEX SUBUNIT 8"/>
    <property type="match status" value="1"/>
</dbReference>
<proteinExistence type="inferred from homology"/>
<name>A0A8S3JDI8_9BILA</name>
<feature type="compositionally biased region" description="Basic and acidic residues" evidence="10">
    <location>
        <begin position="78"/>
        <end position="88"/>
    </location>
</feature>
<evidence type="ECO:0000313" key="12">
    <source>
        <dbReference type="Proteomes" id="UP000676336"/>
    </source>
</evidence>
<gene>
    <name evidence="11" type="ORF">SMN809_LOCUS79528</name>
</gene>
<feature type="non-terminal residue" evidence="11">
    <location>
        <position position="1"/>
    </location>
</feature>
<organism evidence="11 12">
    <name type="scientific">Rotaria magnacalcarata</name>
    <dbReference type="NCBI Taxonomy" id="392030"/>
    <lineage>
        <taxon>Eukaryota</taxon>
        <taxon>Metazoa</taxon>
        <taxon>Spiralia</taxon>
        <taxon>Gnathifera</taxon>
        <taxon>Rotifera</taxon>
        <taxon>Eurotatoria</taxon>
        <taxon>Bdelloidea</taxon>
        <taxon>Philodinida</taxon>
        <taxon>Philodinidae</taxon>
        <taxon>Rotaria</taxon>
    </lineage>
</organism>
<accession>A0A8S3JDI8</accession>
<keyword evidence="7" id="KW-0249">Electron transport</keyword>
<evidence type="ECO:0000256" key="3">
    <source>
        <dbReference type="ARBA" id="ARBA00010705"/>
    </source>
</evidence>
<dbReference type="GO" id="GO:0005739">
    <property type="term" value="C:mitochondrion"/>
    <property type="evidence" value="ECO:0007669"/>
    <property type="project" value="UniProtKB-SubCell"/>
</dbReference>
<evidence type="ECO:0000313" key="11">
    <source>
        <dbReference type="EMBL" id="CAF5215279.1"/>
    </source>
</evidence>
<evidence type="ECO:0000256" key="5">
    <source>
        <dbReference type="ARBA" id="ARBA00022660"/>
    </source>
</evidence>
<evidence type="ECO:0000256" key="7">
    <source>
        <dbReference type="ARBA" id="ARBA00022982"/>
    </source>
</evidence>
<comment type="function">
    <text evidence="1">Accessory subunit of the mitochondrial membrane respiratory chain NADH dehydrogenase (Complex I), that is believed not to be involved in catalysis. Complex I functions in the transfer of electrons from NADH to the respiratory chain. The immediate electron acceptor for the enzyme is believed to be ubiquinone.</text>
</comment>
<evidence type="ECO:0000256" key="10">
    <source>
        <dbReference type="SAM" id="MobiDB-lite"/>
    </source>
</evidence>
<comment type="similarity">
    <text evidence="3">Belongs to the complex I NDUFA8 subunit family.</text>
</comment>
<evidence type="ECO:0000256" key="1">
    <source>
        <dbReference type="ARBA" id="ARBA00003195"/>
    </source>
</evidence>
<dbReference type="EMBL" id="CAJOBI010342766">
    <property type="protein sequence ID" value="CAF5215279.1"/>
    <property type="molecule type" value="Genomic_DNA"/>
</dbReference>
<sequence>MPYVRDTCNDTFTTFWTCLDNSQDGEMSFNHCKAEQAAFELCAKNKMNLERPEPGYFSMVRMHDTKRPVPSDPFRIGSLERHPPKLEVPDPPLISQANEYPEAKIGMKFGHRKPWMFEGKLW</sequence>
<dbReference type="PANTHER" id="PTHR13344">
    <property type="entry name" value="NADH-UBIQUINONE OXIDOREDUCTASE"/>
    <property type="match status" value="1"/>
</dbReference>
<dbReference type="AlphaFoldDB" id="A0A8S3JDI8"/>
<keyword evidence="5" id="KW-0679">Respiratory chain</keyword>
<keyword evidence="9" id="KW-1015">Disulfide bond</keyword>
<dbReference type="GO" id="GO:0006120">
    <property type="term" value="P:mitochondrial electron transport, NADH to ubiquinone"/>
    <property type="evidence" value="ECO:0007669"/>
    <property type="project" value="InterPro"/>
</dbReference>